<dbReference type="RefSeq" id="WP_088449875.1">
    <property type="nucleotide sequence ID" value="NZ_JACHXO010000002.1"/>
</dbReference>
<comment type="caution">
    <text evidence="1">The sequence shown here is derived from an EMBL/GenBank/DDBJ whole genome shotgun (WGS) entry which is preliminary data.</text>
</comment>
<gene>
    <name evidence="1" type="ORF">FHS28_001369</name>
</gene>
<proteinExistence type="predicted"/>
<protein>
    <submittedName>
        <fullName evidence="1">Uncharacterized protein</fullName>
    </submittedName>
</protein>
<reference evidence="1 2" key="1">
    <citation type="submission" date="2020-08" db="EMBL/GenBank/DDBJ databases">
        <title>Genomic Encyclopedia of Type Strains, Phase III (KMG-III): the genomes of soil and plant-associated and newly described type strains.</title>
        <authorList>
            <person name="Whitman W."/>
        </authorList>
    </citation>
    <scope>NUCLEOTIDE SEQUENCE [LARGE SCALE GENOMIC DNA]</scope>
    <source>
        <strain evidence="1 2">CECT 7247</strain>
    </source>
</reference>
<dbReference type="EMBL" id="JACHXO010000002">
    <property type="protein sequence ID" value="MBB3193984.1"/>
    <property type="molecule type" value="Genomic_DNA"/>
</dbReference>
<keyword evidence="2" id="KW-1185">Reference proteome</keyword>
<accession>A0ABR6GPE5</accession>
<evidence type="ECO:0000313" key="2">
    <source>
        <dbReference type="Proteomes" id="UP000574369"/>
    </source>
</evidence>
<evidence type="ECO:0000313" key="1">
    <source>
        <dbReference type="EMBL" id="MBB3193984.1"/>
    </source>
</evidence>
<organism evidence="1 2">
    <name type="scientific">Roseateles terrae</name>
    <dbReference type="NCBI Taxonomy" id="431060"/>
    <lineage>
        <taxon>Bacteria</taxon>
        <taxon>Pseudomonadati</taxon>
        <taxon>Pseudomonadota</taxon>
        <taxon>Betaproteobacteria</taxon>
        <taxon>Burkholderiales</taxon>
        <taxon>Sphaerotilaceae</taxon>
        <taxon>Roseateles</taxon>
    </lineage>
</organism>
<sequence>MNGYFTRFELTPSGWTGAICRQMGDVLAGRLVIEFGSKSTVRRALRKQWRIAARARAQVC</sequence>
<name>A0ABR6GPE5_9BURK</name>
<dbReference type="Proteomes" id="UP000574369">
    <property type="component" value="Unassembled WGS sequence"/>
</dbReference>